<reference evidence="2" key="2">
    <citation type="submission" date="2020-12" db="EMBL/GenBank/DDBJ databases">
        <title>New Spironucleus salmonicida genome in near-complete chromosomes.</title>
        <authorList>
            <person name="Xu F."/>
            <person name="Kurt Z."/>
            <person name="Jimenez-Gonzalez A."/>
            <person name="Astvaldsson A."/>
            <person name="Andersson J.O."/>
            <person name="Svard S.G."/>
        </authorList>
    </citation>
    <scope>NUCLEOTIDE SEQUENCE</scope>
    <source>
        <strain evidence="2">ATCC 50377</strain>
    </source>
</reference>
<organism evidence="1">
    <name type="scientific">Spironucleus salmonicida</name>
    <dbReference type="NCBI Taxonomy" id="348837"/>
    <lineage>
        <taxon>Eukaryota</taxon>
        <taxon>Metamonada</taxon>
        <taxon>Diplomonadida</taxon>
        <taxon>Hexamitidae</taxon>
        <taxon>Hexamitinae</taxon>
        <taxon>Spironucleus</taxon>
    </lineage>
</organism>
<keyword evidence="3" id="KW-1185">Reference proteome</keyword>
<evidence type="ECO:0000313" key="1">
    <source>
        <dbReference type="EMBL" id="EST47108.1"/>
    </source>
</evidence>
<accession>V6LS73</accession>
<dbReference type="InterPro" id="IPR010736">
    <property type="entry name" value="SHIPPO-rpt"/>
</dbReference>
<proteinExistence type="predicted"/>
<name>V6LS73_9EUKA</name>
<dbReference type="Pfam" id="PF07004">
    <property type="entry name" value="SHIPPO-rpt"/>
    <property type="match status" value="1"/>
</dbReference>
<evidence type="ECO:0000313" key="3">
    <source>
        <dbReference type="Proteomes" id="UP000018208"/>
    </source>
</evidence>
<dbReference type="EMBL" id="KI546047">
    <property type="protein sequence ID" value="EST47108.1"/>
    <property type="molecule type" value="Genomic_DNA"/>
</dbReference>
<sequence length="183" mass="20971">MPISPISLTPVVSPSISPQLYEDDVKLFKIPLHHPKIRQSACIGPGSYDSIQYKNTQISITINKNEARQIKVSNNPAPNQYNISSRVRQRRSTIFTSDRFQAIQSQKSPAPNQYRIANPEFNKINLKLNTVERFKVKKIDKDRCGPGSHEITHELFAKHIWQRSEVGLPNQPRFPDLETNEIL</sequence>
<dbReference type="OrthoDB" id="406368at2759"/>
<protein>
    <submittedName>
        <fullName evidence="1">Uncharacterized protein</fullName>
    </submittedName>
</protein>
<dbReference type="AlphaFoldDB" id="V6LS73"/>
<gene>
    <name evidence="1" type="ORF">SS50377_12814</name>
    <name evidence="2" type="ORF">SS50377_20784</name>
</gene>
<dbReference type="EMBL" id="AUWU02000001">
    <property type="protein sequence ID" value="KAH0577431.1"/>
    <property type="molecule type" value="Genomic_DNA"/>
</dbReference>
<reference evidence="1 2" key="1">
    <citation type="journal article" date="2014" name="PLoS Genet.">
        <title>The Genome of Spironucleus salmonicida Highlights a Fish Pathogen Adapted to Fluctuating Environments.</title>
        <authorList>
            <person name="Xu F."/>
            <person name="Jerlstrom-Hultqvist J."/>
            <person name="Einarsson E."/>
            <person name="Astvaldsson A."/>
            <person name="Svard S.G."/>
            <person name="Andersson J.O."/>
        </authorList>
    </citation>
    <scope>NUCLEOTIDE SEQUENCE</scope>
    <source>
        <strain evidence="2">ATCC 50377</strain>
    </source>
</reference>
<dbReference type="Proteomes" id="UP000018208">
    <property type="component" value="Unassembled WGS sequence"/>
</dbReference>
<evidence type="ECO:0000313" key="2">
    <source>
        <dbReference type="EMBL" id="KAH0577431.1"/>
    </source>
</evidence>
<dbReference type="VEuPathDB" id="GiardiaDB:SS50377_20784"/>